<sequence>MSPFEKPSFTTKPSRPVTEKIVTELKDEFGTVHARTEEYIDDPIRPAHYLEGGIDVFKYGKANFSKEELRGYFKGNIIKYITRFNKKNGVEDLRKAERFLEELIELEESN</sequence>
<reference evidence="1" key="1">
    <citation type="submission" date="2023-03" db="EMBL/GenBank/DDBJ databases">
        <title>MT1 and MT2 Draft Genomes of Novel Species.</title>
        <authorList>
            <person name="Venkateswaran K."/>
        </authorList>
    </citation>
    <scope>NUCLEOTIDE SEQUENCE</scope>
    <source>
        <strain evidence="1">F6_3S_P_2</strain>
    </source>
</reference>
<comment type="caution">
    <text evidence="1">The sequence shown here is derived from an EMBL/GenBank/DDBJ whole genome shotgun (WGS) entry which is preliminary data.</text>
</comment>
<evidence type="ECO:0000313" key="2">
    <source>
        <dbReference type="Proteomes" id="UP001175097"/>
    </source>
</evidence>
<dbReference type="InterPro" id="IPR021739">
    <property type="entry name" value="SaV-like"/>
</dbReference>
<dbReference type="Pfam" id="PF11753">
    <property type="entry name" value="DUF3310"/>
    <property type="match status" value="1"/>
</dbReference>
<protein>
    <submittedName>
        <fullName evidence="1">DUF3310 domain-containing protein</fullName>
    </submittedName>
</protein>
<dbReference type="Proteomes" id="UP001175097">
    <property type="component" value="Unassembled WGS sequence"/>
</dbReference>
<accession>A0ABT8JWA5</accession>
<dbReference type="EMBL" id="JAROCC010000020">
    <property type="protein sequence ID" value="MDN4609142.1"/>
    <property type="molecule type" value="Genomic_DNA"/>
</dbReference>
<name>A0ABT8JWA5_9BACL</name>
<proteinExistence type="predicted"/>
<keyword evidence="2" id="KW-1185">Reference proteome</keyword>
<dbReference type="RefSeq" id="WP_301245739.1">
    <property type="nucleotide sequence ID" value="NZ_JAROCC010000020.1"/>
</dbReference>
<gene>
    <name evidence="1" type="ORF">P5G49_16895</name>
</gene>
<organism evidence="1 2">
    <name type="scientific">Sporosarcina highlanderae</name>
    <dbReference type="NCBI Taxonomy" id="3035916"/>
    <lineage>
        <taxon>Bacteria</taxon>
        <taxon>Bacillati</taxon>
        <taxon>Bacillota</taxon>
        <taxon>Bacilli</taxon>
        <taxon>Bacillales</taxon>
        <taxon>Caryophanaceae</taxon>
        <taxon>Sporosarcina</taxon>
    </lineage>
</organism>
<evidence type="ECO:0000313" key="1">
    <source>
        <dbReference type="EMBL" id="MDN4609142.1"/>
    </source>
</evidence>